<dbReference type="Proteomes" id="UP000320390">
    <property type="component" value="Chromosome"/>
</dbReference>
<keyword evidence="1" id="KW-0732">Signal</keyword>
<dbReference type="RefSeq" id="WP_145194671.1">
    <property type="nucleotide sequence ID" value="NZ_CP036434.1"/>
</dbReference>
<feature type="chain" id="PRO_5022217716" evidence="1">
    <location>
        <begin position="20"/>
        <end position="66"/>
    </location>
</feature>
<sequence precursor="true">MRFLRCSLTAALLVGGALAQTLDYSVHGEHLDAHIGTTLDVVPDIDGGVLFRIVGPPAREELPEPT</sequence>
<evidence type="ECO:0000256" key="1">
    <source>
        <dbReference type="SAM" id="SignalP"/>
    </source>
</evidence>
<protein>
    <submittedName>
        <fullName evidence="2">Uncharacterized protein</fullName>
    </submittedName>
</protein>
<evidence type="ECO:0000313" key="3">
    <source>
        <dbReference type="Proteomes" id="UP000320390"/>
    </source>
</evidence>
<name>A0A518EMF2_9BACT</name>
<dbReference type="AlphaFoldDB" id="A0A518EMF2"/>
<evidence type="ECO:0000313" key="2">
    <source>
        <dbReference type="EMBL" id="QDV05256.1"/>
    </source>
</evidence>
<feature type="signal peptide" evidence="1">
    <location>
        <begin position="1"/>
        <end position="19"/>
    </location>
</feature>
<organism evidence="2 3">
    <name type="scientific">Saltatorellus ferox</name>
    <dbReference type="NCBI Taxonomy" id="2528018"/>
    <lineage>
        <taxon>Bacteria</taxon>
        <taxon>Pseudomonadati</taxon>
        <taxon>Planctomycetota</taxon>
        <taxon>Planctomycetia</taxon>
        <taxon>Planctomycetia incertae sedis</taxon>
        <taxon>Saltatorellus</taxon>
    </lineage>
</organism>
<proteinExistence type="predicted"/>
<dbReference type="EMBL" id="CP036434">
    <property type="protein sequence ID" value="QDV05256.1"/>
    <property type="molecule type" value="Genomic_DNA"/>
</dbReference>
<accession>A0A518EMF2</accession>
<reference evidence="2 3" key="1">
    <citation type="submission" date="2019-02" db="EMBL/GenBank/DDBJ databases">
        <title>Deep-cultivation of Planctomycetes and their phenomic and genomic characterization uncovers novel biology.</title>
        <authorList>
            <person name="Wiegand S."/>
            <person name="Jogler M."/>
            <person name="Boedeker C."/>
            <person name="Pinto D."/>
            <person name="Vollmers J."/>
            <person name="Rivas-Marin E."/>
            <person name="Kohn T."/>
            <person name="Peeters S.H."/>
            <person name="Heuer A."/>
            <person name="Rast P."/>
            <person name="Oberbeckmann S."/>
            <person name="Bunk B."/>
            <person name="Jeske O."/>
            <person name="Meyerdierks A."/>
            <person name="Storesund J.E."/>
            <person name="Kallscheuer N."/>
            <person name="Luecker S."/>
            <person name="Lage O.M."/>
            <person name="Pohl T."/>
            <person name="Merkel B.J."/>
            <person name="Hornburger P."/>
            <person name="Mueller R.-W."/>
            <person name="Bruemmer F."/>
            <person name="Labrenz M."/>
            <person name="Spormann A.M."/>
            <person name="Op den Camp H."/>
            <person name="Overmann J."/>
            <person name="Amann R."/>
            <person name="Jetten M.S.M."/>
            <person name="Mascher T."/>
            <person name="Medema M.H."/>
            <person name="Devos D.P."/>
            <person name="Kaster A.-K."/>
            <person name="Ovreas L."/>
            <person name="Rohde M."/>
            <person name="Galperin M.Y."/>
            <person name="Jogler C."/>
        </authorList>
    </citation>
    <scope>NUCLEOTIDE SEQUENCE [LARGE SCALE GENOMIC DNA]</scope>
    <source>
        <strain evidence="2 3">Poly30</strain>
    </source>
</reference>
<keyword evidence="3" id="KW-1185">Reference proteome</keyword>
<gene>
    <name evidence="2" type="ORF">Poly30_07520</name>
</gene>